<dbReference type="GO" id="GO:0003677">
    <property type="term" value="F:DNA binding"/>
    <property type="evidence" value="ECO:0007669"/>
    <property type="project" value="UniProtKB-UniRule"/>
</dbReference>
<evidence type="ECO:0000256" key="10">
    <source>
        <dbReference type="ARBA" id="ARBA00023157"/>
    </source>
</evidence>
<comment type="function">
    <text evidence="12">Acts as a transcriptional regulator. Probably redox-responsive. The apo- but not holo-form probably binds DNA.</text>
</comment>
<evidence type="ECO:0000259" key="13">
    <source>
        <dbReference type="PROSITE" id="PS51674"/>
    </source>
</evidence>
<evidence type="ECO:0000313" key="15">
    <source>
        <dbReference type="Proteomes" id="UP001139336"/>
    </source>
</evidence>
<comment type="PTM">
    <text evidence="12">Upon Fe-S cluster removal intramolecular disulfide bonds are formed.</text>
</comment>
<dbReference type="GO" id="GO:0045892">
    <property type="term" value="P:negative regulation of DNA-templated transcription"/>
    <property type="evidence" value="ECO:0007669"/>
    <property type="project" value="TreeGrafter"/>
</dbReference>
<comment type="PTM">
    <text evidence="12">The Fe-S cluster can be nitrosylated by nitric oxide (NO).</text>
</comment>
<dbReference type="GO" id="GO:0045454">
    <property type="term" value="P:cell redox homeostasis"/>
    <property type="evidence" value="ECO:0007669"/>
    <property type="project" value="TreeGrafter"/>
</dbReference>
<feature type="binding site" evidence="12">
    <location>
        <position position="53"/>
    </location>
    <ligand>
        <name>[4Fe-4S] cluster</name>
        <dbReference type="ChEBI" id="CHEBI:49883"/>
    </ligand>
</feature>
<evidence type="ECO:0000256" key="7">
    <source>
        <dbReference type="ARBA" id="ARBA00023014"/>
    </source>
</evidence>
<feature type="binding site" evidence="12">
    <location>
        <position position="56"/>
    </location>
    <ligand>
        <name>[4Fe-4S] cluster</name>
        <dbReference type="ChEBI" id="CHEBI:49883"/>
    </ligand>
</feature>
<evidence type="ECO:0000256" key="3">
    <source>
        <dbReference type="ARBA" id="ARBA00022485"/>
    </source>
</evidence>
<keyword evidence="6 12" id="KW-0408">Iron</keyword>
<dbReference type="InterPro" id="IPR034768">
    <property type="entry name" value="4FE4S_WBL"/>
</dbReference>
<dbReference type="RefSeq" id="WP_236117754.1">
    <property type="nucleotide sequence ID" value="NZ_JAKGSI010000001.1"/>
</dbReference>
<evidence type="ECO:0000256" key="6">
    <source>
        <dbReference type="ARBA" id="ARBA00023004"/>
    </source>
</evidence>
<comment type="cofactor">
    <cofactor evidence="12">
        <name>[4Fe-4S] cluster</name>
        <dbReference type="ChEBI" id="CHEBI:49883"/>
    </cofactor>
    <text evidence="12">Binds 1 [4Fe-4S] cluster per subunit. Following nitrosylation of the [4Fe-4S] cluster binds 1 [4Fe-8(NO)] cluster per subunit.</text>
</comment>
<dbReference type="InterPro" id="IPR003482">
    <property type="entry name" value="Whib"/>
</dbReference>
<dbReference type="HAMAP" id="MF_01479">
    <property type="entry name" value="WhiB"/>
    <property type="match status" value="1"/>
</dbReference>
<dbReference type="GO" id="GO:0051539">
    <property type="term" value="F:4 iron, 4 sulfur cluster binding"/>
    <property type="evidence" value="ECO:0007669"/>
    <property type="project" value="UniProtKB-UniRule"/>
</dbReference>
<dbReference type="GO" id="GO:0035731">
    <property type="term" value="F:dinitrosyl-iron complex binding"/>
    <property type="evidence" value="ECO:0007669"/>
    <property type="project" value="UniProtKB-UniRule"/>
</dbReference>
<organism evidence="14 15">
    <name type="scientific">Corynebacterium uropygiale</name>
    <dbReference type="NCBI Taxonomy" id="1775911"/>
    <lineage>
        <taxon>Bacteria</taxon>
        <taxon>Bacillati</taxon>
        <taxon>Actinomycetota</taxon>
        <taxon>Actinomycetes</taxon>
        <taxon>Mycobacteriales</taxon>
        <taxon>Corynebacteriaceae</taxon>
        <taxon>Corynebacterium</taxon>
    </lineage>
</organism>
<evidence type="ECO:0000256" key="2">
    <source>
        <dbReference type="ARBA" id="ARBA00006597"/>
    </source>
</evidence>
<feature type="binding site" evidence="12">
    <location>
        <position position="23"/>
    </location>
    <ligand>
        <name>[4Fe-4S] cluster</name>
        <dbReference type="ChEBI" id="CHEBI:49883"/>
    </ligand>
</feature>
<proteinExistence type="inferred from homology"/>
<dbReference type="AlphaFoldDB" id="A0A9X1QQL4"/>
<protein>
    <recommendedName>
        <fullName evidence="12">Transcriptional regulator WhiB</fullName>
    </recommendedName>
</protein>
<keyword evidence="9 12" id="KW-0238">DNA-binding</keyword>
<keyword evidence="8 12" id="KW-0805">Transcription regulation</keyword>
<gene>
    <name evidence="12" type="primary">whiB</name>
    <name evidence="14" type="ORF">L1O03_02095</name>
</gene>
<evidence type="ECO:0000256" key="12">
    <source>
        <dbReference type="HAMAP-Rule" id="MF_01479"/>
    </source>
</evidence>
<dbReference type="PANTHER" id="PTHR38839">
    <property type="entry name" value="TRANSCRIPTIONAL REGULATOR WHID-RELATED"/>
    <property type="match status" value="1"/>
</dbReference>
<dbReference type="GO" id="GO:0046872">
    <property type="term" value="F:metal ion binding"/>
    <property type="evidence" value="ECO:0007669"/>
    <property type="project" value="UniProtKB-KW"/>
</dbReference>
<evidence type="ECO:0000313" key="14">
    <source>
        <dbReference type="EMBL" id="MCF4005968.1"/>
    </source>
</evidence>
<keyword evidence="4 12" id="KW-0963">Cytoplasm</keyword>
<sequence>MTLVHLLPGPTADHWEWQYLGACRGEDSDLFYHPEGERGRARERRERQAKAICHACPVLEECRRHALSTQEPYGVWGGLGEQEREVLLRRRLSEVS</sequence>
<dbReference type="PANTHER" id="PTHR38839:SF5">
    <property type="entry name" value="TRANSCRIPTIONAL REGULATOR WHID"/>
    <property type="match status" value="1"/>
</dbReference>
<dbReference type="GO" id="GO:0005737">
    <property type="term" value="C:cytoplasm"/>
    <property type="evidence" value="ECO:0007669"/>
    <property type="project" value="UniProtKB-SubCell"/>
</dbReference>
<keyword evidence="3 12" id="KW-0004">4Fe-4S</keyword>
<dbReference type="Proteomes" id="UP001139336">
    <property type="component" value="Unassembled WGS sequence"/>
</dbReference>
<dbReference type="Pfam" id="PF02467">
    <property type="entry name" value="Whib"/>
    <property type="match status" value="1"/>
</dbReference>
<keyword evidence="11 12" id="KW-0804">Transcription</keyword>
<keyword evidence="5 12" id="KW-0479">Metal-binding</keyword>
<keyword evidence="7 12" id="KW-0411">Iron-sulfur</keyword>
<feature type="binding site" evidence="12">
    <location>
        <position position="62"/>
    </location>
    <ligand>
        <name>[4Fe-4S] cluster</name>
        <dbReference type="ChEBI" id="CHEBI:49883"/>
    </ligand>
</feature>
<dbReference type="PROSITE" id="PS51674">
    <property type="entry name" value="4FE4S_WBL"/>
    <property type="match status" value="1"/>
</dbReference>
<accession>A0A9X1QQL4</accession>
<comment type="similarity">
    <text evidence="2 12">Belongs to the WhiB family.</text>
</comment>
<evidence type="ECO:0000256" key="1">
    <source>
        <dbReference type="ARBA" id="ARBA00004496"/>
    </source>
</evidence>
<evidence type="ECO:0000256" key="4">
    <source>
        <dbReference type="ARBA" id="ARBA00022490"/>
    </source>
</evidence>
<dbReference type="EMBL" id="JAKGSI010000001">
    <property type="protein sequence ID" value="MCF4005968.1"/>
    <property type="molecule type" value="Genomic_DNA"/>
</dbReference>
<evidence type="ECO:0000256" key="8">
    <source>
        <dbReference type="ARBA" id="ARBA00023015"/>
    </source>
</evidence>
<evidence type="ECO:0000256" key="11">
    <source>
        <dbReference type="ARBA" id="ARBA00023163"/>
    </source>
</evidence>
<keyword evidence="10 12" id="KW-1015">Disulfide bond</keyword>
<evidence type="ECO:0000256" key="9">
    <source>
        <dbReference type="ARBA" id="ARBA00023125"/>
    </source>
</evidence>
<comment type="caution">
    <text evidence="14">The sequence shown here is derived from an EMBL/GenBank/DDBJ whole genome shotgun (WGS) entry which is preliminary data.</text>
</comment>
<evidence type="ECO:0000256" key="5">
    <source>
        <dbReference type="ARBA" id="ARBA00022723"/>
    </source>
</evidence>
<feature type="domain" description="4Fe-4S Wbl-type" evidence="13">
    <location>
        <begin position="22"/>
        <end position="86"/>
    </location>
</feature>
<comment type="subcellular location">
    <subcellularLocation>
        <location evidence="1 12">Cytoplasm</location>
    </subcellularLocation>
</comment>
<keyword evidence="15" id="KW-1185">Reference proteome</keyword>
<reference evidence="14" key="1">
    <citation type="submission" date="2022-01" db="EMBL/GenBank/DDBJ databases">
        <title>Corynebacterium sp. nov isolated from isolated from the feces of the greater white-fronted geese (Anser albifrons) at Poyang Lake, PR China.</title>
        <authorList>
            <person name="Liu Q."/>
        </authorList>
    </citation>
    <scope>NUCLEOTIDE SEQUENCE</scope>
    <source>
        <strain evidence="14">JCM 32435</strain>
    </source>
</reference>
<dbReference type="GO" id="GO:0047134">
    <property type="term" value="F:protein-disulfide reductase [NAD(P)H] activity"/>
    <property type="evidence" value="ECO:0007669"/>
    <property type="project" value="TreeGrafter"/>
</dbReference>
<name>A0A9X1QQL4_9CORY</name>